<dbReference type="KEGG" id="orm:HTY61_14770"/>
<dbReference type="EMBL" id="CP054836">
    <property type="protein sequence ID" value="QKV19624.1"/>
    <property type="molecule type" value="Genomic_DNA"/>
</dbReference>
<name>A0A6N1VFK2_9HYPH</name>
<protein>
    <submittedName>
        <fullName evidence="1">Flagellar biosynthesis regulator FlaF</fullName>
    </submittedName>
</protein>
<gene>
    <name evidence="1" type="primary">flaF</name>
    <name evidence="1" type="ORF">HTY61_14770</name>
</gene>
<dbReference type="AlphaFoldDB" id="A0A6N1VFK2"/>
<keyword evidence="1" id="KW-0969">Cilium</keyword>
<keyword evidence="2" id="KW-1185">Reference proteome</keyword>
<organism evidence="1 2">
    <name type="scientific">Oricola thermophila</name>
    <dbReference type="NCBI Taxonomy" id="2742145"/>
    <lineage>
        <taxon>Bacteria</taxon>
        <taxon>Pseudomonadati</taxon>
        <taxon>Pseudomonadota</taxon>
        <taxon>Alphaproteobacteria</taxon>
        <taxon>Hyphomicrobiales</taxon>
        <taxon>Ahrensiaceae</taxon>
        <taxon>Oricola</taxon>
    </lineage>
</organism>
<dbReference type="RefSeq" id="WP_175277516.1">
    <property type="nucleotide sequence ID" value="NZ_CP054836.1"/>
</dbReference>
<dbReference type="InterPro" id="IPR010845">
    <property type="entry name" value="FlaF"/>
</dbReference>
<proteinExistence type="predicted"/>
<dbReference type="Pfam" id="PF07309">
    <property type="entry name" value="FlaF"/>
    <property type="match status" value="1"/>
</dbReference>
<reference evidence="1 2" key="1">
    <citation type="submission" date="2020-06" db="EMBL/GenBank/DDBJ databases">
        <title>Oricola thermophila sp. nov. isolated from a tidal sediments.</title>
        <authorList>
            <person name="Kwon K.K."/>
            <person name="Yang S.-H."/>
            <person name="Park M.-J."/>
        </authorList>
    </citation>
    <scope>NUCLEOTIDE SEQUENCE [LARGE SCALE GENOMIC DNA]</scope>
    <source>
        <strain evidence="1 2">MEBiC13590</strain>
    </source>
</reference>
<evidence type="ECO:0000313" key="1">
    <source>
        <dbReference type="EMBL" id="QKV19624.1"/>
    </source>
</evidence>
<accession>A0A6N1VFK2</accession>
<keyword evidence="1" id="KW-0282">Flagellum</keyword>
<dbReference type="NCBIfam" id="NF009434">
    <property type="entry name" value="PRK12793.1"/>
    <property type="match status" value="1"/>
</dbReference>
<dbReference type="GO" id="GO:0044781">
    <property type="term" value="P:bacterial-type flagellum organization"/>
    <property type="evidence" value="ECO:0007669"/>
    <property type="project" value="InterPro"/>
</dbReference>
<dbReference type="Proteomes" id="UP000509367">
    <property type="component" value="Chromosome"/>
</dbReference>
<sequence length="115" mass="12982">MIKLRYAEIEEDAPDQARDRERQLFDRSIELLTRASEAGVKSFACVEAIHFTIRLWTALMEDLASDDNALPKELRASLISIGIWVLREAEAIRKGESENIDGLLEIAKIIRGGVE</sequence>
<evidence type="ECO:0000313" key="2">
    <source>
        <dbReference type="Proteomes" id="UP000509367"/>
    </source>
</evidence>
<keyword evidence="1" id="KW-0966">Cell projection</keyword>